<proteinExistence type="predicted"/>
<dbReference type="Proteomes" id="UP000664779">
    <property type="component" value="Unassembled WGS sequence"/>
</dbReference>
<dbReference type="SMART" id="SM00530">
    <property type="entry name" value="HTH_XRE"/>
    <property type="match status" value="1"/>
</dbReference>
<dbReference type="EMBL" id="JAFLNF010000007">
    <property type="protein sequence ID" value="MBO0346808.1"/>
    <property type="molecule type" value="Genomic_DNA"/>
</dbReference>
<name>A0A939JAV4_9HYPH</name>
<evidence type="ECO:0000313" key="3">
    <source>
        <dbReference type="Proteomes" id="UP000664779"/>
    </source>
</evidence>
<dbReference type="PROSITE" id="PS50943">
    <property type="entry name" value="HTH_CROC1"/>
    <property type="match status" value="1"/>
</dbReference>
<dbReference type="RefSeq" id="WP_206942959.1">
    <property type="nucleotide sequence ID" value="NZ_JAFLNF010000007.1"/>
</dbReference>
<evidence type="ECO:0000313" key="2">
    <source>
        <dbReference type="EMBL" id="MBO0346808.1"/>
    </source>
</evidence>
<organism evidence="2 3">
    <name type="scientific">Roseibium limicola</name>
    <dbReference type="NCBI Taxonomy" id="2816037"/>
    <lineage>
        <taxon>Bacteria</taxon>
        <taxon>Pseudomonadati</taxon>
        <taxon>Pseudomonadota</taxon>
        <taxon>Alphaproteobacteria</taxon>
        <taxon>Hyphomicrobiales</taxon>
        <taxon>Stappiaceae</taxon>
        <taxon>Roseibium</taxon>
    </lineage>
</organism>
<dbReference type="Pfam" id="PF01381">
    <property type="entry name" value="HTH_3"/>
    <property type="match status" value="1"/>
</dbReference>
<dbReference type="SUPFAM" id="SSF47413">
    <property type="entry name" value="lambda repressor-like DNA-binding domains"/>
    <property type="match status" value="1"/>
</dbReference>
<reference evidence="2" key="1">
    <citation type="submission" date="2021-03" db="EMBL/GenBank/DDBJ databases">
        <title>Roseibium sp. CAU 1637 isolated from Incheon.</title>
        <authorList>
            <person name="Kim W."/>
        </authorList>
    </citation>
    <scope>NUCLEOTIDE SEQUENCE</scope>
    <source>
        <strain evidence="2">CAU 1637</strain>
    </source>
</reference>
<dbReference type="GO" id="GO:0003677">
    <property type="term" value="F:DNA binding"/>
    <property type="evidence" value="ECO:0007669"/>
    <property type="project" value="InterPro"/>
</dbReference>
<dbReference type="Gene3D" id="1.10.260.40">
    <property type="entry name" value="lambda repressor-like DNA-binding domains"/>
    <property type="match status" value="1"/>
</dbReference>
<dbReference type="CDD" id="cd00093">
    <property type="entry name" value="HTH_XRE"/>
    <property type="match status" value="1"/>
</dbReference>
<dbReference type="InterPro" id="IPR001387">
    <property type="entry name" value="Cro/C1-type_HTH"/>
</dbReference>
<feature type="domain" description="HTH cro/C1-type" evidence="1">
    <location>
        <begin position="25"/>
        <end position="80"/>
    </location>
</feature>
<dbReference type="InterPro" id="IPR010982">
    <property type="entry name" value="Lambda_DNA-bd_dom_sf"/>
</dbReference>
<protein>
    <submittedName>
        <fullName evidence="2">Helix-turn-helix transcriptional regulator</fullName>
    </submittedName>
</protein>
<evidence type="ECO:0000259" key="1">
    <source>
        <dbReference type="PROSITE" id="PS50943"/>
    </source>
</evidence>
<gene>
    <name evidence="2" type="ORF">J0X15_16395</name>
</gene>
<comment type="caution">
    <text evidence="2">The sequence shown here is derived from an EMBL/GenBank/DDBJ whole genome shotgun (WGS) entry which is preliminary data.</text>
</comment>
<dbReference type="AlphaFoldDB" id="A0A939JAV4"/>
<accession>A0A939JAV4</accession>
<keyword evidence="3" id="KW-1185">Reference proteome</keyword>
<sequence length="102" mass="11721">MAKTSANEAADLQRQTLRKEGGQWLKTMRESCNMSQRELAEKIDVGYYTFVSQIEAGRGRIPAERYQVWADALGMNAREFVRDLMKFYEPSTYDILFGNEAA</sequence>